<feature type="transmembrane region" description="Helical" evidence="6">
    <location>
        <begin position="163"/>
        <end position="183"/>
    </location>
</feature>
<dbReference type="InterPro" id="IPR036259">
    <property type="entry name" value="MFS_trans_sf"/>
</dbReference>
<dbReference type="OrthoDB" id="9812221at2"/>
<protein>
    <submittedName>
        <fullName evidence="8">Predicted arabinose efflux permease, MFS family</fullName>
    </submittedName>
</protein>
<evidence type="ECO:0000256" key="6">
    <source>
        <dbReference type="SAM" id="Phobius"/>
    </source>
</evidence>
<dbReference type="AlphaFoldDB" id="A0A1W1XZG9"/>
<dbReference type="PROSITE" id="PS50850">
    <property type="entry name" value="MFS"/>
    <property type="match status" value="1"/>
</dbReference>
<evidence type="ECO:0000256" key="5">
    <source>
        <dbReference type="ARBA" id="ARBA00023136"/>
    </source>
</evidence>
<keyword evidence="9" id="KW-1185">Reference proteome</keyword>
<sequence length="399" mass="42461">MSPKTEKALLIVLMLVMFTNIVDFMIMMPLSPFLMQEMHVTTATFGLLVSAYSLTAGVSSLLATSLADRFDRRHALLACYAGLVVSTLACATANSFYTLLLGRCIAGFFGGVIGSICLAIVGDVIPNERRGRAMSWVMMGFSLSAVFGVPLGLVIATHSNWRWPFGVLSIVCVLVLAIAARVVPSVRGHLAAQAGQPRAGMLESYRELLSVPNHWWACGATGCLMLSGFTVIPYISPSLVANVGMPASALIYVYLVGGALTLLTRPVIGGLTDRYPRNRVLGALVLMSFVPIILVTQTLPLSLVWQLVIGGAFFVFVSGRFIPAMALVTGATEPRMRGRLMAFNSALQNFAGGVAAMLAGAMMSQDAAGRLLHYGWVGGLSCAFGLLAVWVASRVKMVS</sequence>
<feature type="transmembrane region" description="Helical" evidence="6">
    <location>
        <begin position="42"/>
        <end position="63"/>
    </location>
</feature>
<keyword evidence="5 6" id="KW-0472">Membrane</keyword>
<dbReference type="Pfam" id="PF07690">
    <property type="entry name" value="MFS_1"/>
    <property type="match status" value="1"/>
</dbReference>
<dbReference type="PANTHER" id="PTHR43124:SF3">
    <property type="entry name" value="CHLORAMPHENICOL EFFLUX PUMP RV0191"/>
    <property type="match status" value="1"/>
</dbReference>
<dbReference type="SUPFAM" id="SSF103473">
    <property type="entry name" value="MFS general substrate transporter"/>
    <property type="match status" value="1"/>
</dbReference>
<evidence type="ECO:0000256" key="4">
    <source>
        <dbReference type="ARBA" id="ARBA00022989"/>
    </source>
</evidence>
<dbReference type="InterPro" id="IPR020846">
    <property type="entry name" value="MFS_dom"/>
</dbReference>
<dbReference type="CDD" id="cd17324">
    <property type="entry name" value="MFS_NepI_like"/>
    <property type="match status" value="1"/>
</dbReference>
<keyword evidence="2" id="KW-1003">Cell membrane</keyword>
<feature type="transmembrane region" description="Helical" evidence="6">
    <location>
        <begin position="340"/>
        <end position="362"/>
    </location>
</feature>
<feature type="transmembrane region" description="Helical" evidence="6">
    <location>
        <begin position="100"/>
        <end position="121"/>
    </location>
</feature>
<feature type="transmembrane region" description="Helical" evidence="6">
    <location>
        <begin position="9"/>
        <end position="30"/>
    </location>
</feature>
<dbReference type="GO" id="GO:0005886">
    <property type="term" value="C:plasma membrane"/>
    <property type="evidence" value="ECO:0007669"/>
    <property type="project" value="UniProtKB-SubCell"/>
</dbReference>
<evidence type="ECO:0000313" key="8">
    <source>
        <dbReference type="EMBL" id="SMC29316.1"/>
    </source>
</evidence>
<dbReference type="EMBL" id="FWXD01000033">
    <property type="protein sequence ID" value="SMC29316.1"/>
    <property type="molecule type" value="Genomic_DNA"/>
</dbReference>
<feature type="transmembrane region" description="Helical" evidence="6">
    <location>
        <begin position="215"/>
        <end position="235"/>
    </location>
</feature>
<dbReference type="RefSeq" id="WP_084092694.1">
    <property type="nucleotide sequence ID" value="NZ_FWXD01000033.1"/>
</dbReference>
<evidence type="ECO:0000313" key="9">
    <source>
        <dbReference type="Proteomes" id="UP000192761"/>
    </source>
</evidence>
<dbReference type="Gene3D" id="1.20.1250.20">
    <property type="entry name" value="MFS general substrate transporter like domains"/>
    <property type="match status" value="1"/>
</dbReference>
<feature type="transmembrane region" description="Helical" evidence="6">
    <location>
        <begin position="75"/>
        <end position="94"/>
    </location>
</feature>
<dbReference type="GO" id="GO:0022857">
    <property type="term" value="F:transmembrane transporter activity"/>
    <property type="evidence" value="ECO:0007669"/>
    <property type="project" value="InterPro"/>
</dbReference>
<dbReference type="InterPro" id="IPR050189">
    <property type="entry name" value="MFS_Efflux_Transporters"/>
</dbReference>
<evidence type="ECO:0000256" key="1">
    <source>
        <dbReference type="ARBA" id="ARBA00004651"/>
    </source>
</evidence>
<dbReference type="PANTHER" id="PTHR43124">
    <property type="entry name" value="PURINE EFFLUX PUMP PBUE"/>
    <property type="match status" value="1"/>
</dbReference>
<feature type="domain" description="Major facilitator superfamily (MFS) profile" evidence="7">
    <location>
        <begin position="9"/>
        <end position="399"/>
    </location>
</feature>
<gene>
    <name evidence="8" type="ORF">SAMN02745857_03758</name>
</gene>
<feature type="transmembrane region" description="Helical" evidence="6">
    <location>
        <begin position="247"/>
        <end position="268"/>
    </location>
</feature>
<feature type="transmembrane region" description="Helical" evidence="6">
    <location>
        <begin position="133"/>
        <end position="157"/>
    </location>
</feature>
<evidence type="ECO:0000259" key="7">
    <source>
        <dbReference type="PROSITE" id="PS50850"/>
    </source>
</evidence>
<feature type="transmembrane region" description="Helical" evidence="6">
    <location>
        <begin position="305"/>
        <end position="328"/>
    </location>
</feature>
<feature type="transmembrane region" description="Helical" evidence="6">
    <location>
        <begin position="280"/>
        <end position="299"/>
    </location>
</feature>
<proteinExistence type="predicted"/>
<evidence type="ECO:0000256" key="2">
    <source>
        <dbReference type="ARBA" id="ARBA00022475"/>
    </source>
</evidence>
<keyword evidence="3 6" id="KW-0812">Transmembrane</keyword>
<comment type="subcellular location">
    <subcellularLocation>
        <location evidence="1">Cell membrane</location>
        <topology evidence="1">Multi-pass membrane protein</topology>
    </subcellularLocation>
</comment>
<feature type="transmembrane region" description="Helical" evidence="6">
    <location>
        <begin position="374"/>
        <end position="393"/>
    </location>
</feature>
<evidence type="ECO:0000256" key="3">
    <source>
        <dbReference type="ARBA" id="ARBA00022692"/>
    </source>
</evidence>
<name>A0A1W1XZG9_9NEIS</name>
<organism evidence="8 9">
    <name type="scientific">Andreprevotia lacus DSM 23236</name>
    <dbReference type="NCBI Taxonomy" id="1121001"/>
    <lineage>
        <taxon>Bacteria</taxon>
        <taxon>Pseudomonadati</taxon>
        <taxon>Pseudomonadota</taxon>
        <taxon>Betaproteobacteria</taxon>
        <taxon>Neisseriales</taxon>
        <taxon>Chitinibacteraceae</taxon>
        <taxon>Andreprevotia</taxon>
    </lineage>
</organism>
<dbReference type="STRING" id="1121001.SAMN02745857_03758"/>
<keyword evidence="4 6" id="KW-1133">Transmembrane helix</keyword>
<accession>A0A1W1XZG9</accession>
<dbReference type="InterPro" id="IPR011701">
    <property type="entry name" value="MFS"/>
</dbReference>
<reference evidence="8 9" key="1">
    <citation type="submission" date="2017-04" db="EMBL/GenBank/DDBJ databases">
        <authorList>
            <person name="Afonso C.L."/>
            <person name="Miller P.J."/>
            <person name="Scott M.A."/>
            <person name="Spackman E."/>
            <person name="Goraichik I."/>
            <person name="Dimitrov K.M."/>
            <person name="Suarez D.L."/>
            <person name="Swayne D.E."/>
        </authorList>
    </citation>
    <scope>NUCLEOTIDE SEQUENCE [LARGE SCALE GENOMIC DNA]</scope>
    <source>
        <strain evidence="8 9">DSM 23236</strain>
    </source>
</reference>
<dbReference type="Proteomes" id="UP000192761">
    <property type="component" value="Unassembled WGS sequence"/>
</dbReference>